<dbReference type="Proteomes" id="UP000039865">
    <property type="component" value="Unassembled WGS sequence"/>
</dbReference>
<evidence type="ECO:0000313" key="2">
    <source>
        <dbReference type="EMBL" id="CDW73733.1"/>
    </source>
</evidence>
<dbReference type="EMBL" id="CCKQ01002624">
    <property type="protein sequence ID" value="CDW73733.1"/>
    <property type="molecule type" value="Genomic_DNA"/>
</dbReference>
<keyword evidence="3" id="KW-1185">Reference proteome</keyword>
<dbReference type="PANTHER" id="PTHR14097:SF7">
    <property type="entry name" value="OXIDOREDUCTASE HTATIP2"/>
    <property type="match status" value="1"/>
</dbReference>
<dbReference type="InterPro" id="IPR036291">
    <property type="entry name" value="NAD(P)-bd_dom_sf"/>
</dbReference>
<keyword evidence="1" id="KW-0175">Coiled coil</keyword>
<proteinExistence type="predicted"/>
<dbReference type="InParanoid" id="A0A077ZYW6"/>
<accession>A0A077ZYW6</accession>
<protein>
    <submittedName>
        <fullName evidence="2">Uncharacterized protein</fullName>
    </submittedName>
</protein>
<evidence type="ECO:0000256" key="1">
    <source>
        <dbReference type="SAM" id="Coils"/>
    </source>
</evidence>
<gene>
    <name evidence="2" type="primary">Contig19121.g20275</name>
    <name evidence="2" type="ORF">STYLEM_2720</name>
</gene>
<evidence type="ECO:0000313" key="3">
    <source>
        <dbReference type="Proteomes" id="UP000039865"/>
    </source>
</evidence>
<feature type="coiled-coil region" evidence="1">
    <location>
        <begin position="108"/>
        <end position="163"/>
    </location>
</feature>
<sequence length="729" mass="86225">MDILDEKEKSLEQVFDIDHKRKFKEVNDDFTEMISFLDFSFEKAFERREKDFMLAYRAHIETVQKDIEELKSDSNDQKYLAIKKQKIELLEKKLHKIRECALFLGDMSEMHKKQIKKLKMKVDEQESDKNFLEKQISKARDVNKKVKEDLSQATSEYDELYKQAQWFIQNSPDHHKIEELLSLLNQTDRERLLIDNQNKTQKELNEKQIMAAKIQKYGNAKLLNFMKTLWEMKINKDQFSVEIERYFFYHSLRKSNVHKLIEDQLAIEKDNQKRIEQLQEHNAQQQKQNESDLFLMFQQHINELREDLRQRRTLNQLKNVKSIKIRTDQIEIPDISSIQINQFKSQDKKKLLEKFIQDEPSTSGNDSFLNHLYQNTTQSTNVYDRILNEPIKTLMNNKSFNVSNRPNSNYKLSRLYSGQKRELNQKGSSNRLVNQTQINNNSGQLENAPQSYYSNKIPALHDKRRMTAYTQMQNADIMIRRPKSSLPYRGTRRNYNNSNTTTIMRDNNNISMINQNIRAIGKDIVRHAQNDDRIEELALIVRKRLEEWKDEDFKCKLRVIEMPNFDDMTQLETELQGYDSFMCTLGTRTKMGEEIFKRVDYTYPLEFAKLGQKIGIKHYGLLTSTGANAKSWFLYMRVKGEVENSVRALGIRDLKIYRPGLLLNRDNDARIGEKIGSWVPFLAKIESRDVAQVILEYAIQAKSTEPKDYELKTNADIKNYATDLNLNKN</sequence>
<dbReference type="AlphaFoldDB" id="A0A077ZYW6"/>
<reference evidence="2 3" key="1">
    <citation type="submission" date="2014-06" db="EMBL/GenBank/DDBJ databases">
        <authorList>
            <person name="Swart Estienne"/>
        </authorList>
    </citation>
    <scope>NUCLEOTIDE SEQUENCE [LARGE SCALE GENOMIC DNA]</scope>
    <source>
        <strain evidence="2 3">130c</strain>
    </source>
</reference>
<dbReference type="PANTHER" id="PTHR14097">
    <property type="entry name" value="OXIDOREDUCTASE HTATIP2"/>
    <property type="match status" value="1"/>
</dbReference>
<organism evidence="2 3">
    <name type="scientific">Stylonychia lemnae</name>
    <name type="common">Ciliate</name>
    <dbReference type="NCBI Taxonomy" id="5949"/>
    <lineage>
        <taxon>Eukaryota</taxon>
        <taxon>Sar</taxon>
        <taxon>Alveolata</taxon>
        <taxon>Ciliophora</taxon>
        <taxon>Intramacronucleata</taxon>
        <taxon>Spirotrichea</taxon>
        <taxon>Stichotrichia</taxon>
        <taxon>Sporadotrichida</taxon>
        <taxon>Oxytrichidae</taxon>
        <taxon>Stylonychinae</taxon>
        <taxon>Stylonychia</taxon>
    </lineage>
</organism>
<dbReference type="SUPFAM" id="SSF51735">
    <property type="entry name" value="NAD(P)-binding Rossmann-fold domains"/>
    <property type="match status" value="1"/>
</dbReference>
<name>A0A077ZYW6_STYLE</name>
<dbReference type="OrthoDB" id="283707at2759"/>
<dbReference type="Gene3D" id="3.40.50.720">
    <property type="entry name" value="NAD(P)-binding Rossmann-like Domain"/>
    <property type="match status" value="1"/>
</dbReference>